<protein>
    <recommendedName>
        <fullName evidence="3">Lipocalin-like domain-containing protein</fullName>
    </recommendedName>
</protein>
<comment type="caution">
    <text evidence="1">The sequence shown here is derived from an EMBL/GenBank/DDBJ whole genome shotgun (WGS) entry which is preliminary data.</text>
</comment>
<evidence type="ECO:0000313" key="1">
    <source>
        <dbReference type="EMBL" id="GEO05060.1"/>
    </source>
</evidence>
<reference evidence="1 2" key="1">
    <citation type="submission" date="2019-07" db="EMBL/GenBank/DDBJ databases">
        <title>Whole genome shotgun sequence of Adhaeribacter aerolatus NBRC 106133.</title>
        <authorList>
            <person name="Hosoyama A."/>
            <person name="Uohara A."/>
            <person name="Ohji S."/>
            <person name="Ichikawa N."/>
        </authorList>
    </citation>
    <scope>NUCLEOTIDE SEQUENCE [LARGE SCALE GENOMIC DNA]</scope>
    <source>
        <strain evidence="1 2">NBRC 106133</strain>
    </source>
</reference>
<proteinExistence type="predicted"/>
<keyword evidence="2" id="KW-1185">Reference proteome</keyword>
<accession>A0A512AZD3</accession>
<dbReference type="AlphaFoldDB" id="A0A512AZD3"/>
<dbReference type="OrthoDB" id="799853at2"/>
<dbReference type="RefSeq" id="WP_146898318.1">
    <property type="nucleotide sequence ID" value="NZ_BJYS01000019.1"/>
</dbReference>
<dbReference type="EMBL" id="BJYS01000019">
    <property type="protein sequence ID" value="GEO05060.1"/>
    <property type="molecule type" value="Genomic_DNA"/>
</dbReference>
<name>A0A512AZD3_9BACT</name>
<sequence>MNPRNQCWNLQHYTGFCLTALLLCLILTSARFDKTNFAGDWALSKEKSKLTAGQMRIIFSQLKVTQNGNDFTISRTGQTPDGQEFTMDEKITLDGKESENKFFDGMVKKKSTAKWSADEKALTITSALTFNRDGNEVTMNATEIWDTAKNPGELSINYTTTTPNGEIKDTYVYTKK</sequence>
<evidence type="ECO:0008006" key="3">
    <source>
        <dbReference type="Google" id="ProtNLM"/>
    </source>
</evidence>
<dbReference type="Proteomes" id="UP000321532">
    <property type="component" value="Unassembled WGS sequence"/>
</dbReference>
<evidence type="ECO:0000313" key="2">
    <source>
        <dbReference type="Proteomes" id="UP000321532"/>
    </source>
</evidence>
<gene>
    <name evidence="1" type="ORF">AAE02nite_27240</name>
</gene>
<organism evidence="1 2">
    <name type="scientific">Adhaeribacter aerolatus</name>
    <dbReference type="NCBI Taxonomy" id="670289"/>
    <lineage>
        <taxon>Bacteria</taxon>
        <taxon>Pseudomonadati</taxon>
        <taxon>Bacteroidota</taxon>
        <taxon>Cytophagia</taxon>
        <taxon>Cytophagales</taxon>
        <taxon>Hymenobacteraceae</taxon>
        <taxon>Adhaeribacter</taxon>
    </lineage>
</organism>